<organism evidence="1 2">
    <name type="scientific">Planktothrix serta PCC 8927</name>
    <dbReference type="NCBI Taxonomy" id="671068"/>
    <lineage>
        <taxon>Bacteria</taxon>
        <taxon>Bacillati</taxon>
        <taxon>Cyanobacteriota</taxon>
        <taxon>Cyanophyceae</taxon>
        <taxon>Oscillatoriophycideae</taxon>
        <taxon>Oscillatoriales</taxon>
        <taxon>Microcoleaceae</taxon>
        <taxon>Planktothrix</taxon>
    </lineage>
</organism>
<evidence type="ECO:0000313" key="1">
    <source>
        <dbReference type="EMBL" id="VXD22161.1"/>
    </source>
</evidence>
<comment type="caution">
    <text evidence="1">The sequence shown here is derived from an EMBL/GenBank/DDBJ whole genome shotgun (WGS) entry which is preliminary data.</text>
</comment>
<name>A0A7Z9BTU2_9CYAN</name>
<sequence length="39" mass="4359">MTQLESLVSWSLIISKTTSNEVPIVESQKNQNANIIKLT</sequence>
<protein>
    <submittedName>
        <fullName evidence="1">Uncharacterized protein</fullName>
    </submittedName>
</protein>
<accession>A0A7Z9BTU2</accession>
<evidence type="ECO:0000313" key="2">
    <source>
        <dbReference type="Proteomes" id="UP000184550"/>
    </source>
</evidence>
<dbReference type="Proteomes" id="UP000184550">
    <property type="component" value="Unassembled WGS sequence"/>
</dbReference>
<reference evidence="1" key="1">
    <citation type="submission" date="2019-10" db="EMBL/GenBank/DDBJ databases">
        <authorList>
            <consortium name="Genoscope - CEA"/>
            <person name="William W."/>
        </authorList>
    </citation>
    <scope>NUCLEOTIDE SEQUENCE [LARGE SCALE GENOMIC DNA]</scope>
    <source>
        <strain evidence="1">BBR_PRJEB10992</strain>
    </source>
</reference>
<dbReference type="EMBL" id="CZCU02000150">
    <property type="protein sequence ID" value="VXD22161.1"/>
    <property type="molecule type" value="Genomic_DNA"/>
</dbReference>
<dbReference type="AlphaFoldDB" id="A0A7Z9BTU2"/>
<gene>
    <name evidence="1" type="ORF">PL8927_730034</name>
</gene>
<proteinExistence type="predicted"/>
<keyword evidence="2" id="KW-1185">Reference proteome</keyword>